<evidence type="ECO:0000256" key="4">
    <source>
        <dbReference type="ARBA" id="ARBA00022982"/>
    </source>
</evidence>
<dbReference type="InterPro" id="IPR008168">
    <property type="entry name" value="Cyt_C_IC"/>
</dbReference>
<dbReference type="PANTHER" id="PTHR35008:SF4">
    <property type="entry name" value="BLL4482 PROTEIN"/>
    <property type="match status" value="1"/>
</dbReference>
<dbReference type="GO" id="GO:0005506">
    <property type="term" value="F:iron ion binding"/>
    <property type="evidence" value="ECO:0007669"/>
    <property type="project" value="InterPro"/>
</dbReference>
<dbReference type="GO" id="GO:0020037">
    <property type="term" value="F:heme binding"/>
    <property type="evidence" value="ECO:0007669"/>
    <property type="project" value="InterPro"/>
</dbReference>
<evidence type="ECO:0000256" key="5">
    <source>
        <dbReference type="ARBA" id="ARBA00023004"/>
    </source>
</evidence>
<comment type="caution">
    <text evidence="9">The sequence shown here is derived from an EMBL/GenBank/DDBJ whole genome shotgun (WGS) entry which is preliminary data.</text>
</comment>
<dbReference type="RefSeq" id="WP_187077173.1">
    <property type="nucleotide sequence ID" value="NZ_JACORT010000006.1"/>
</dbReference>
<proteinExistence type="predicted"/>
<feature type="region of interest" description="Disordered" evidence="7">
    <location>
        <begin position="57"/>
        <end position="84"/>
    </location>
</feature>
<dbReference type="InterPro" id="IPR036909">
    <property type="entry name" value="Cyt_c-like_dom_sf"/>
</dbReference>
<evidence type="ECO:0000256" key="2">
    <source>
        <dbReference type="ARBA" id="ARBA00022617"/>
    </source>
</evidence>
<dbReference type="InterPro" id="IPR009056">
    <property type="entry name" value="Cyt_c-like_dom"/>
</dbReference>
<name>A0A923MSZ1_9BURK</name>
<dbReference type="PROSITE" id="PS51007">
    <property type="entry name" value="CYTC"/>
    <property type="match status" value="1"/>
</dbReference>
<feature type="domain" description="Cytochrome c" evidence="8">
    <location>
        <begin position="37"/>
        <end position="136"/>
    </location>
</feature>
<keyword evidence="2 6" id="KW-0349">Heme</keyword>
<dbReference type="EMBL" id="JACORT010000006">
    <property type="protein sequence ID" value="MBC5784431.1"/>
    <property type="molecule type" value="Genomic_DNA"/>
</dbReference>
<dbReference type="GO" id="GO:0009055">
    <property type="term" value="F:electron transfer activity"/>
    <property type="evidence" value="ECO:0007669"/>
    <property type="project" value="InterPro"/>
</dbReference>
<keyword evidence="5 6" id="KW-0408">Iron</keyword>
<keyword evidence="10" id="KW-1185">Reference proteome</keyword>
<dbReference type="Pfam" id="PF13442">
    <property type="entry name" value="Cytochrome_CBB3"/>
    <property type="match status" value="1"/>
</dbReference>
<dbReference type="AlphaFoldDB" id="A0A923MSZ1"/>
<keyword evidence="1" id="KW-0813">Transport</keyword>
<evidence type="ECO:0000259" key="8">
    <source>
        <dbReference type="PROSITE" id="PS51007"/>
    </source>
</evidence>
<dbReference type="PRINTS" id="PR00605">
    <property type="entry name" value="CYTCHROMECIC"/>
</dbReference>
<evidence type="ECO:0000313" key="9">
    <source>
        <dbReference type="EMBL" id="MBC5784431.1"/>
    </source>
</evidence>
<accession>A0A923MSZ1</accession>
<evidence type="ECO:0000313" key="10">
    <source>
        <dbReference type="Proteomes" id="UP000608513"/>
    </source>
</evidence>
<keyword evidence="3 6" id="KW-0479">Metal-binding</keyword>
<gene>
    <name evidence="9" type="ORF">H8N03_15900</name>
</gene>
<dbReference type="SUPFAM" id="SSF46626">
    <property type="entry name" value="Cytochrome c"/>
    <property type="match status" value="1"/>
</dbReference>
<feature type="compositionally biased region" description="Basic and acidic residues" evidence="7">
    <location>
        <begin position="57"/>
        <end position="70"/>
    </location>
</feature>
<evidence type="ECO:0000256" key="7">
    <source>
        <dbReference type="SAM" id="MobiDB-lite"/>
    </source>
</evidence>
<evidence type="ECO:0000256" key="6">
    <source>
        <dbReference type="PROSITE-ProRule" id="PRU00433"/>
    </source>
</evidence>
<reference evidence="9" key="1">
    <citation type="submission" date="2020-08" db="EMBL/GenBank/DDBJ databases">
        <title>Ramlibacter sp. USB13 16S ribosomal RNA gene genome sequencing and assembly.</title>
        <authorList>
            <person name="Kang M."/>
        </authorList>
    </citation>
    <scope>NUCLEOTIDE SEQUENCE</scope>
    <source>
        <strain evidence="9">USB13</strain>
    </source>
</reference>
<evidence type="ECO:0000256" key="3">
    <source>
        <dbReference type="ARBA" id="ARBA00022723"/>
    </source>
</evidence>
<dbReference type="Proteomes" id="UP000608513">
    <property type="component" value="Unassembled WGS sequence"/>
</dbReference>
<keyword evidence="4" id="KW-0249">Electron transport</keyword>
<dbReference type="Gene3D" id="1.10.760.10">
    <property type="entry name" value="Cytochrome c-like domain"/>
    <property type="match status" value="1"/>
</dbReference>
<organism evidence="9 10">
    <name type="scientific">Ramlibacter cellulosilyticus</name>
    <dbReference type="NCBI Taxonomy" id="2764187"/>
    <lineage>
        <taxon>Bacteria</taxon>
        <taxon>Pseudomonadati</taxon>
        <taxon>Pseudomonadota</taxon>
        <taxon>Betaproteobacteria</taxon>
        <taxon>Burkholderiales</taxon>
        <taxon>Comamonadaceae</taxon>
        <taxon>Ramlibacter</taxon>
    </lineage>
</organism>
<dbReference type="InterPro" id="IPR051459">
    <property type="entry name" value="Cytochrome_c-type_DH"/>
</dbReference>
<dbReference type="PANTHER" id="PTHR35008">
    <property type="entry name" value="BLL4482 PROTEIN-RELATED"/>
    <property type="match status" value="1"/>
</dbReference>
<sequence length="158" mass="17280">MKRLRWTLSVLCYVGLLAACSEKAPDGQLRIATDDPAVLATGQAVYAQHCAACHGAKREGQPRWRERDASGRLPAPPHDASGHTWHHPDQVLFDITKHGVAKAAKLPGYESAMPAYAGVLSDAEIVAVLAWIRSTWPPDIRRQQEEVNAQALRNAATR</sequence>
<dbReference type="PROSITE" id="PS51257">
    <property type="entry name" value="PROKAR_LIPOPROTEIN"/>
    <property type="match status" value="1"/>
</dbReference>
<protein>
    <submittedName>
        <fullName evidence="9">Cytochrome c</fullName>
    </submittedName>
</protein>
<evidence type="ECO:0000256" key="1">
    <source>
        <dbReference type="ARBA" id="ARBA00022448"/>
    </source>
</evidence>